<accession>A0A934QCG5</accession>
<keyword evidence="1" id="KW-0812">Transmembrane</keyword>
<sequence>MLSFLLALLSAAGTVLNFVAIKSFWLQVFVVAIAILSMIVYRGGRTRKSYEHDGTRIFTFRFAFNVLCFMGALGLLIGWFFGLG</sequence>
<protein>
    <submittedName>
        <fullName evidence="2">Uncharacterized protein</fullName>
    </submittedName>
</protein>
<evidence type="ECO:0000313" key="2">
    <source>
        <dbReference type="EMBL" id="MBK0420609.1"/>
    </source>
</evidence>
<gene>
    <name evidence="2" type="ORF">JD292_00755</name>
</gene>
<dbReference type="Proteomes" id="UP000618733">
    <property type="component" value="Unassembled WGS sequence"/>
</dbReference>
<dbReference type="EMBL" id="JAEHOI010000001">
    <property type="protein sequence ID" value="MBK0420609.1"/>
    <property type="molecule type" value="Genomic_DNA"/>
</dbReference>
<dbReference type="RefSeq" id="WP_200130821.1">
    <property type="nucleotide sequence ID" value="NZ_JAEHOI010000001.1"/>
</dbReference>
<evidence type="ECO:0000256" key="1">
    <source>
        <dbReference type="SAM" id="Phobius"/>
    </source>
</evidence>
<comment type="caution">
    <text evidence="2">The sequence shown here is derived from an EMBL/GenBank/DDBJ whole genome shotgun (WGS) entry which is preliminary data.</text>
</comment>
<proteinExistence type="predicted"/>
<name>A0A934QCG5_9MICO</name>
<organism evidence="2 3">
    <name type="scientific">Leucobacter edaphi</name>
    <dbReference type="NCBI Taxonomy" id="2796472"/>
    <lineage>
        <taxon>Bacteria</taxon>
        <taxon>Bacillati</taxon>
        <taxon>Actinomycetota</taxon>
        <taxon>Actinomycetes</taxon>
        <taxon>Micrococcales</taxon>
        <taxon>Microbacteriaceae</taxon>
        <taxon>Leucobacter</taxon>
    </lineage>
</organism>
<feature type="transmembrane region" description="Helical" evidence="1">
    <location>
        <begin position="23"/>
        <end position="41"/>
    </location>
</feature>
<dbReference type="AlphaFoldDB" id="A0A934QCG5"/>
<reference evidence="2" key="1">
    <citation type="submission" date="2020-12" db="EMBL/GenBank/DDBJ databases">
        <title>Leucobacter sp. CAS2, isolated from Chromium sludge.</title>
        <authorList>
            <person name="Xu Z."/>
        </authorList>
    </citation>
    <scope>NUCLEOTIDE SEQUENCE</scope>
    <source>
        <strain evidence="2">CSA2</strain>
    </source>
</reference>
<keyword evidence="1" id="KW-0472">Membrane</keyword>
<feature type="transmembrane region" description="Helical" evidence="1">
    <location>
        <begin position="62"/>
        <end position="81"/>
    </location>
</feature>
<keyword evidence="1" id="KW-1133">Transmembrane helix</keyword>
<evidence type="ECO:0000313" key="3">
    <source>
        <dbReference type="Proteomes" id="UP000618733"/>
    </source>
</evidence>
<keyword evidence="3" id="KW-1185">Reference proteome</keyword>